<evidence type="ECO:0000256" key="1">
    <source>
        <dbReference type="ARBA" id="ARBA00004429"/>
    </source>
</evidence>
<keyword evidence="8 10" id="KW-0472">Membrane</keyword>
<dbReference type="Proteomes" id="UP000026941">
    <property type="component" value="Unassembled WGS sequence"/>
</dbReference>
<keyword evidence="5" id="KW-1003">Cell membrane</keyword>
<feature type="transmembrane region" description="Helical" evidence="10">
    <location>
        <begin position="100"/>
        <end position="121"/>
    </location>
</feature>
<reference evidence="11 12" key="1">
    <citation type="submission" date="2014-05" db="EMBL/GenBank/DDBJ databases">
        <title>Whole genome shotgun sequence of Rhizobium rhizogenes NBRC 13257.</title>
        <authorList>
            <person name="Katano-Makiyama Y."/>
            <person name="Hosoyama A."/>
            <person name="Hashimoto M."/>
            <person name="Hosoyama Y."/>
            <person name="Noguchi M."/>
            <person name="Tsuchikane K."/>
            <person name="Kimura A."/>
            <person name="Ohji S."/>
            <person name="Ichikawa N."/>
            <person name="Yamazoe A."/>
            <person name="Fujita N."/>
        </authorList>
    </citation>
    <scope>NUCLEOTIDE SEQUENCE [LARGE SCALE GENOMIC DNA]</scope>
    <source>
        <strain evidence="11 12">NBRC 13257</strain>
    </source>
</reference>
<dbReference type="InterPro" id="IPR002528">
    <property type="entry name" value="MATE_fam"/>
</dbReference>
<comment type="subcellular location">
    <subcellularLocation>
        <location evidence="1">Cell inner membrane</location>
        <topology evidence="1">Multi-pass membrane protein</topology>
    </subcellularLocation>
</comment>
<dbReference type="Pfam" id="PF01554">
    <property type="entry name" value="MatE"/>
    <property type="match status" value="2"/>
</dbReference>
<evidence type="ECO:0000256" key="6">
    <source>
        <dbReference type="ARBA" id="ARBA00022692"/>
    </source>
</evidence>
<comment type="similarity">
    <text evidence="2">Belongs to the multi antimicrobial extrusion (MATE) (TC 2.A.66.1) family. MepA subfamily.</text>
</comment>
<organism evidence="11 12">
    <name type="scientific">Rhizobium rhizogenes NBRC 13257</name>
    <dbReference type="NCBI Taxonomy" id="1220581"/>
    <lineage>
        <taxon>Bacteria</taxon>
        <taxon>Pseudomonadati</taxon>
        <taxon>Pseudomonadota</taxon>
        <taxon>Alphaproteobacteria</taxon>
        <taxon>Hyphomicrobiales</taxon>
        <taxon>Rhizobiaceae</taxon>
        <taxon>Rhizobium/Agrobacterium group</taxon>
        <taxon>Rhizobium</taxon>
    </lineage>
</organism>
<keyword evidence="9" id="KW-0046">Antibiotic resistance</keyword>
<dbReference type="EMBL" id="BAYX01000002">
    <property type="protein sequence ID" value="GAJ91517.1"/>
    <property type="molecule type" value="Genomic_DNA"/>
</dbReference>
<dbReference type="InterPro" id="IPR045070">
    <property type="entry name" value="MATE_MepA-like"/>
</dbReference>
<dbReference type="GO" id="GO:0005886">
    <property type="term" value="C:plasma membrane"/>
    <property type="evidence" value="ECO:0007669"/>
    <property type="project" value="UniProtKB-SubCell"/>
</dbReference>
<evidence type="ECO:0000256" key="3">
    <source>
        <dbReference type="ARBA" id="ARBA00022106"/>
    </source>
</evidence>
<dbReference type="GO" id="GO:0015297">
    <property type="term" value="F:antiporter activity"/>
    <property type="evidence" value="ECO:0007669"/>
    <property type="project" value="InterPro"/>
</dbReference>
<evidence type="ECO:0000256" key="9">
    <source>
        <dbReference type="ARBA" id="ARBA00023251"/>
    </source>
</evidence>
<protein>
    <recommendedName>
        <fullName evidence="3">Multidrug export protein MepA</fullName>
    </recommendedName>
</protein>
<keyword evidence="6 10" id="KW-0812">Transmembrane</keyword>
<feature type="transmembrane region" description="Helical" evidence="10">
    <location>
        <begin position="198"/>
        <end position="221"/>
    </location>
</feature>
<dbReference type="PIRSF" id="PIRSF006603">
    <property type="entry name" value="DinF"/>
    <property type="match status" value="1"/>
</dbReference>
<evidence type="ECO:0000256" key="8">
    <source>
        <dbReference type="ARBA" id="ARBA00023136"/>
    </source>
</evidence>
<feature type="transmembrane region" description="Helical" evidence="10">
    <location>
        <begin position="280"/>
        <end position="304"/>
    </location>
</feature>
<proteinExistence type="inferred from homology"/>
<evidence type="ECO:0000256" key="7">
    <source>
        <dbReference type="ARBA" id="ARBA00022989"/>
    </source>
</evidence>
<dbReference type="InterPro" id="IPR048279">
    <property type="entry name" value="MdtK-like"/>
</dbReference>
<feature type="transmembrane region" description="Helical" evidence="10">
    <location>
        <begin position="425"/>
        <end position="443"/>
    </location>
</feature>
<evidence type="ECO:0000313" key="12">
    <source>
        <dbReference type="Proteomes" id="UP000026941"/>
    </source>
</evidence>
<evidence type="ECO:0000313" key="11">
    <source>
        <dbReference type="EMBL" id="GAJ91517.1"/>
    </source>
</evidence>
<dbReference type="CDD" id="cd13143">
    <property type="entry name" value="MATE_MepA_like"/>
    <property type="match status" value="1"/>
</dbReference>
<dbReference type="PANTHER" id="PTHR43823:SF3">
    <property type="entry name" value="MULTIDRUG EXPORT PROTEIN MEPA"/>
    <property type="match status" value="1"/>
</dbReference>
<feature type="transmembrane region" description="Helical" evidence="10">
    <location>
        <begin position="172"/>
        <end position="192"/>
    </location>
</feature>
<evidence type="ECO:0000256" key="5">
    <source>
        <dbReference type="ARBA" id="ARBA00022475"/>
    </source>
</evidence>
<feature type="transmembrane region" description="Helical" evidence="10">
    <location>
        <begin position="141"/>
        <end position="160"/>
    </location>
</feature>
<feature type="transmembrane region" description="Helical" evidence="10">
    <location>
        <begin position="398"/>
        <end position="419"/>
    </location>
</feature>
<feature type="transmembrane region" description="Helical" evidence="10">
    <location>
        <begin position="241"/>
        <end position="268"/>
    </location>
</feature>
<keyword evidence="7 10" id="KW-1133">Transmembrane helix</keyword>
<dbReference type="GO" id="GO:0046677">
    <property type="term" value="P:response to antibiotic"/>
    <property type="evidence" value="ECO:0007669"/>
    <property type="project" value="UniProtKB-KW"/>
</dbReference>
<dbReference type="PANTHER" id="PTHR43823">
    <property type="entry name" value="SPORULATION PROTEIN YKVU"/>
    <property type="match status" value="1"/>
</dbReference>
<evidence type="ECO:0000256" key="4">
    <source>
        <dbReference type="ARBA" id="ARBA00022448"/>
    </source>
</evidence>
<dbReference type="GO" id="GO:0042910">
    <property type="term" value="F:xenobiotic transmembrane transporter activity"/>
    <property type="evidence" value="ECO:0007669"/>
    <property type="project" value="InterPro"/>
</dbReference>
<dbReference type="InterPro" id="IPR051327">
    <property type="entry name" value="MATE_MepA_subfamily"/>
</dbReference>
<name>A0AA87Q0E1_RHIRH</name>
<feature type="transmembrane region" description="Helical" evidence="10">
    <location>
        <begin position="324"/>
        <end position="346"/>
    </location>
</feature>
<evidence type="ECO:0000256" key="10">
    <source>
        <dbReference type="SAM" id="Phobius"/>
    </source>
</evidence>
<gene>
    <name evidence="11" type="ORF">RRH01S_02_01850</name>
</gene>
<feature type="transmembrane region" description="Helical" evidence="10">
    <location>
        <begin position="30"/>
        <end position="53"/>
    </location>
</feature>
<evidence type="ECO:0000256" key="2">
    <source>
        <dbReference type="ARBA" id="ARBA00008417"/>
    </source>
</evidence>
<accession>A0AA87Q0E1</accession>
<feature type="transmembrane region" description="Helical" evidence="10">
    <location>
        <begin position="59"/>
        <end position="79"/>
    </location>
</feature>
<keyword evidence="4" id="KW-0813">Transport</keyword>
<dbReference type="AlphaFoldDB" id="A0AA87Q0E1"/>
<sequence>MDIAMTKHSENNIFLTGWLPGVFARTAAPIVMLTTISGLFAVVDAYFLGIYVGADALSAVSLIFPALMLLIALQALVSNGMASILARRLGAGDRAGAGKVFTAAHALALAVAILVNAAYWTVGRHVIAASAAGDATVAANANAFMGVMVGFAPVSFLLQLHTDALRCEGKIGFMTLVTLASTLLNIVANWLLIAVAHWGVIGSAAGSIAAQFICATIILAYRWRHPAALRPSMTGAVSEWLGILTFGAPMSLGFIGISLSSAAILFNLSIWHERDYVATVAAYGIITRILTFAYLPLLGLSITLQTISGHNHGAALPARVGRSLQIAMISALIYCATVELVVELLARHLGGVFVGDAVIVGEVGRILPWTIGAYFLYGQMMMLSSYFQSIGDAKRGAIFGLSRPYLFTLPLTFLLPFIFGERGIWMVPVFAEAGMFALAWLVLSRNARDRGWRYGLLPA</sequence>
<comment type="caution">
    <text evidence="11">The sequence shown here is derived from an EMBL/GenBank/DDBJ whole genome shotgun (WGS) entry which is preliminary data.</text>
</comment>